<evidence type="ECO:0000313" key="3">
    <source>
        <dbReference type="EMBL" id="KDE96670.1"/>
    </source>
</evidence>
<evidence type="ECO:0000313" key="2">
    <source>
        <dbReference type="EMBL" id="KDE96648.1"/>
    </source>
</evidence>
<feature type="transmembrane region" description="Helical" evidence="1">
    <location>
        <begin position="6"/>
        <end position="32"/>
    </location>
</feature>
<sequence length="72" mass="7472">MSPLQATAVIVIAALAFGAMVRAIVAIGFYLLAAYIVQKTGKASDVAAIGRAVGALVAFRSARQTPPWRAEI</sequence>
<dbReference type="EMBL" id="JALN02000006">
    <property type="protein sequence ID" value="KDE96670.1"/>
    <property type="molecule type" value="Genomic_DNA"/>
</dbReference>
<organism evidence="2 4">
    <name type="scientific">Mycolicibacterium aromaticivorans JS19b1 = JCM 16368</name>
    <dbReference type="NCBI Taxonomy" id="1440774"/>
    <lineage>
        <taxon>Bacteria</taxon>
        <taxon>Bacillati</taxon>
        <taxon>Actinomycetota</taxon>
        <taxon>Actinomycetes</taxon>
        <taxon>Mycobacteriales</taxon>
        <taxon>Mycobacteriaceae</taxon>
        <taxon>Mycolicibacterium</taxon>
    </lineage>
</organism>
<accession>A0A064CD47</accession>
<proteinExistence type="predicted"/>
<evidence type="ECO:0000256" key="1">
    <source>
        <dbReference type="SAM" id="Phobius"/>
    </source>
</evidence>
<dbReference type="EMBL" id="JALN02000006">
    <property type="protein sequence ID" value="KDE96648.1"/>
    <property type="molecule type" value="Genomic_DNA"/>
</dbReference>
<reference evidence="2 4" key="1">
    <citation type="submission" date="2014-05" db="EMBL/GenBank/DDBJ databases">
        <title>Genome sequence of Mycobacterium aromaticivorans strain JS19b1T (= DSM 45407T).</title>
        <authorList>
            <person name="Kwak Y."/>
            <person name="Park G.-S."/>
            <person name="Li Q.X."/>
            <person name="Lee S.-E."/>
            <person name="Shin J.-H."/>
        </authorList>
    </citation>
    <scope>NUCLEOTIDE SEQUENCE [LARGE SCALE GENOMIC DNA]</scope>
    <source>
        <strain evidence="2 4">JS19b1</strain>
    </source>
</reference>
<keyword evidence="1" id="KW-1133">Transmembrane helix</keyword>
<keyword evidence="4" id="KW-1185">Reference proteome</keyword>
<evidence type="ECO:0000313" key="4">
    <source>
        <dbReference type="Proteomes" id="UP000022835"/>
    </source>
</evidence>
<keyword evidence="1" id="KW-0472">Membrane</keyword>
<dbReference type="AlphaFoldDB" id="A0A064CD47"/>
<dbReference type="RefSeq" id="WP_036349873.1">
    <property type="nucleotide sequence ID" value="NZ_JALN02000006.1"/>
</dbReference>
<protein>
    <submittedName>
        <fullName evidence="2">Uncharacterized protein</fullName>
    </submittedName>
</protein>
<gene>
    <name evidence="2" type="ORF">Y900_030990</name>
    <name evidence="3" type="ORF">Y900_031115</name>
</gene>
<dbReference type="Proteomes" id="UP000022835">
    <property type="component" value="Unassembled WGS sequence"/>
</dbReference>
<comment type="caution">
    <text evidence="2">The sequence shown here is derived from an EMBL/GenBank/DDBJ whole genome shotgun (WGS) entry which is preliminary data.</text>
</comment>
<keyword evidence="1" id="KW-0812">Transmembrane</keyword>
<name>A0A064CD47_9MYCO</name>